<dbReference type="Gene3D" id="3.30.9.40">
    <property type="match status" value="1"/>
</dbReference>
<gene>
    <name evidence="2" type="ORF">F4561_006070</name>
</gene>
<evidence type="ECO:0000313" key="3">
    <source>
        <dbReference type="Proteomes" id="UP000523007"/>
    </source>
</evidence>
<feature type="domain" description="Styrene monooxygenase StyA putative substrate binding" evidence="1">
    <location>
        <begin position="156"/>
        <end position="259"/>
    </location>
</feature>
<evidence type="ECO:0000259" key="1">
    <source>
        <dbReference type="Pfam" id="PF17885"/>
    </source>
</evidence>
<dbReference type="Gene3D" id="6.10.250.650">
    <property type="match status" value="1"/>
</dbReference>
<proteinExistence type="predicted"/>
<evidence type="ECO:0000313" key="2">
    <source>
        <dbReference type="EMBL" id="MBB4935176.1"/>
    </source>
</evidence>
<reference evidence="2 3" key="1">
    <citation type="submission" date="2020-08" db="EMBL/GenBank/DDBJ databases">
        <title>Sequencing the genomes of 1000 actinobacteria strains.</title>
        <authorList>
            <person name="Klenk H.-P."/>
        </authorList>
    </citation>
    <scope>NUCLEOTIDE SEQUENCE [LARGE SCALE GENOMIC DNA]</scope>
    <source>
        <strain evidence="2 3">DSM 102030</strain>
    </source>
</reference>
<dbReference type="SUPFAM" id="SSF51905">
    <property type="entry name" value="FAD/NAD(P)-binding domain"/>
    <property type="match status" value="1"/>
</dbReference>
<dbReference type="InterPro" id="IPR041654">
    <property type="entry name" value="StyA_sbd"/>
</dbReference>
<accession>A0A7W7W5V6</accession>
<protein>
    <recommendedName>
        <fullName evidence="1">Styrene monooxygenase StyA putative substrate binding domain-containing protein</fullName>
    </recommendedName>
</protein>
<dbReference type="Pfam" id="PF17885">
    <property type="entry name" value="Smoa_sbd"/>
    <property type="match status" value="1"/>
</dbReference>
<name>A0A7W7W5V6_9ACTN</name>
<dbReference type="AlphaFoldDB" id="A0A7W7W5V6"/>
<dbReference type="RefSeq" id="WP_184584938.1">
    <property type="nucleotide sequence ID" value="NZ_JACHJT010000002.1"/>
</dbReference>
<organism evidence="2 3">
    <name type="scientific">Lipingzhangella halophila</name>
    <dbReference type="NCBI Taxonomy" id="1783352"/>
    <lineage>
        <taxon>Bacteria</taxon>
        <taxon>Bacillati</taxon>
        <taxon>Actinomycetota</taxon>
        <taxon>Actinomycetes</taxon>
        <taxon>Streptosporangiales</taxon>
        <taxon>Nocardiopsidaceae</taxon>
        <taxon>Lipingzhangella</taxon>
    </lineage>
</organism>
<sequence>MRKILIVGASQAGLHLAHGLLDYGYDVTLMTSRDSKETWDFETPLLGFSLPRADAAEASRGLNFWDATAPRIDNVHMSFRPDSSDPIEFTGQLSTPFSMIDTRVKRSYWLDYFEDEIKGHAGRKEKRAGKLVIRGVTTQELEYFAKMFDLVVVAVGGGELGQFFDPEPSRLAGTPRVVTQVLIEDEHASAEPVRVITAPYGEIFATPVLTQHGIARGVFFASAPGGPLDCSEEGRPPGAGLVLDRMRKKVTSQAPDVVEWLDGDLVDGRSVTTRRVTPVVRRPVGVLPNGGKVLGIGDVLCRSDPITGREISDETLAAEIYLEAIIEHGDRPFDEAAINSIFERYYKSNGWASARFSELVRTWWDGETPEHVMALLGAAQQHQMVANQYVESFDNPGNFIDLLENPEKAYALLNTL</sequence>
<dbReference type="EMBL" id="JACHJT010000002">
    <property type="protein sequence ID" value="MBB4935176.1"/>
    <property type="molecule type" value="Genomic_DNA"/>
</dbReference>
<dbReference type="InterPro" id="IPR036188">
    <property type="entry name" value="FAD/NAD-bd_sf"/>
</dbReference>
<comment type="caution">
    <text evidence="2">The sequence shown here is derived from an EMBL/GenBank/DDBJ whole genome shotgun (WGS) entry which is preliminary data.</text>
</comment>
<dbReference type="Proteomes" id="UP000523007">
    <property type="component" value="Unassembled WGS sequence"/>
</dbReference>
<dbReference type="Gene3D" id="3.50.50.60">
    <property type="entry name" value="FAD/NAD(P)-binding domain"/>
    <property type="match status" value="2"/>
</dbReference>
<keyword evidence="3" id="KW-1185">Reference proteome</keyword>